<evidence type="ECO:0000256" key="2">
    <source>
        <dbReference type="ARBA" id="ARBA00011541"/>
    </source>
</evidence>
<dbReference type="Pfam" id="PF13482">
    <property type="entry name" value="RNase_H_2"/>
    <property type="match status" value="1"/>
</dbReference>
<comment type="catalytic activity">
    <reaction evidence="10">
        <text>DNA(n) + a 2'-deoxyribonucleoside 5'-triphosphate = DNA(n+1) + diphosphate</text>
        <dbReference type="Rhea" id="RHEA:22508"/>
        <dbReference type="Rhea" id="RHEA-COMP:17339"/>
        <dbReference type="Rhea" id="RHEA-COMP:17340"/>
        <dbReference type="ChEBI" id="CHEBI:33019"/>
        <dbReference type="ChEBI" id="CHEBI:61560"/>
        <dbReference type="ChEBI" id="CHEBI:173112"/>
        <dbReference type="EC" id="2.7.7.7"/>
    </reaction>
</comment>
<evidence type="ECO:0000256" key="3">
    <source>
        <dbReference type="ARBA" id="ARBA00012417"/>
    </source>
</evidence>
<dbReference type="RefSeq" id="WP_371839841.1">
    <property type="nucleotide sequence ID" value="NZ_JBGMEK010000035.1"/>
</dbReference>
<accession>A0ABV4P2M4</accession>
<name>A0ABV4P2M4_9GAMM</name>
<dbReference type="SMART" id="SM00482">
    <property type="entry name" value="POLAc"/>
    <property type="match status" value="1"/>
</dbReference>
<keyword evidence="5" id="KW-0808">Transferase</keyword>
<dbReference type="Gene3D" id="1.20.1060.10">
    <property type="entry name" value="Taq DNA Polymerase, Chain T, domain 4"/>
    <property type="match status" value="1"/>
</dbReference>
<evidence type="ECO:0000256" key="10">
    <source>
        <dbReference type="ARBA" id="ARBA00049244"/>
    </source>
</evidence>
<dbReference type="InterPro" id="IPR001098">
    <property type="entry name" value="DNA-dir_DNA_pol_A_palm_dom"/>
</dbReference>
<dbReference type="InterPro" id="IPR019760">
    <property type="entry name" value="DNA-dir_DNA_pol_A_CS"/>
</dbReference>
<keyword evidence="9" id="KW-0238">DNA-binding</keyword>
<keyword evidence="7" id="KW-0235">DNA replication</keyword>
<reference evidence="12 13" key="1">
    <citation type="submission" date="2024-08" db="EMBL/GenBank/DDBJ databases">
        <authorList>
            <person name="Ishaq N."/>
        </authorList>
    </citation>
    <scope>NUCLEOTIDE SEQUENCE [LARGE SCALE GENOMIC DNA]</scope>
    <source>
        <strain evidence="12 13">DSM 18651</strain>
    </source>
</reference>
<dbReference type="InterPro" id="IPR036397">
    <property type="entry name" value="RNaseH_sf"/>
</dbReference>
<dbReference type="PROSITE" id="PS00447">
    <property type="entry name" value="DNA_POLYMERASE_A"/>
    <property type="match status" value="1"/>
</dbReference>
<evidence type="ECO:0000256" key="9">
    <source>
        <dbReference type="ARBA" id="ARBA00023125"/>
    </source>
</evidence>
<keyword evidence="8" id="KW-0239">DNA-directed DNA polymerase</keyword>
<gene>
    <name evidence="12" type="ORF">ACCI49_14925</name>
</gene>
<dbReference type="Gene3D" id="3.30.420.10">
    <property type="entry name" value="Ribonuclease H-like superfamily/Ribonuclease H"/>
    <property type="match status" value="1"/>
</dbReference>
<dbReference type="Proteomes" id="UP001569428">
    <property type="component" value="Unassembled WGS sequence"/>
</dbReference>
<protein>
    <recommendedName>
        <fullName evidence="4">DNA polymerase I</fullName>
        <ecNumber evidence="3">2.7.7.7</ecNumber>
    </recommendedName>
</protein>
<evidence type="ECO:0000256" key="8">
    <source>
        <dbReference type="ARBA" id="ARBA00022932"/>
    </source>
</evidence>
<dbReference type="EC" id="2.7.7.7" evidence="3"/>
<keyword evidence="6" id="KW-0548">Nucleotidyltransferase</keyword>
<dbReference type="Pfam" id="PF00476">
    <property type="entry name" value="DNA_pol_A"/>
    <property type="match status" value="1"/>
</dbReference>
<keyword evidence="13" id="KW-1185">Reference proteome</keyword>
<dbReference type="InterPro" id="IPR012337">
    <property type="entry name" value="RNaseH-like_sf"/>
</dbReference>
<proteinExistence type="inferred from homology"/>
<dbReference type="InterPro" id="IPR002298">
    <property type="entry name" value="DNA_polymerase_A"/>
</dbReference>
<comment type="similarity">
    <text evidence="1">Belongs to the DNA polymerase type-A family.</text>
</comment>
<evidence type="ECO:0000259" key="11">
    <source>
        <dbReference type="SMART" id="SM00482"/>
    </source>
</evidence>
<dbReference type="PANTHER" id="PTHR10133">
    <property type="entry name" value="DNA POLYMERASE I"/>
    <property type="match status" value="1"/>
</dbReference>
<sequence>MRLAFDIETNGLLHQLTKIHCIVAICIDTGKEYIYTGSAIKQGVEMLARAELLVAHNGINFDVPAIQKLFPDFKPDHKVVLDTLVCTQLIYNDPLEEDIKLAQRGLLPKKLLGRHSLEAWGYRLGDYKGDFKPENYINPETGEPHTWLTIPFSQEMLDYCIQDVKVTIKLLKSIQFKRTTQKALDLEHEVAWRMAEIEQYGFTFNVAGASELYAELVQEKYELEQQLISTFGSFVKRGKEITPKKTINYRKNPLQADRTAGAPYTKIEIIKFNPGSRDHIAKGLIERYGWEPQVFTDKGNITVDETVLEALPYEEAHLAAQYLRNNKLLGQLAEGDNAWLKLEREGRLHCHVNALGTVSHRASHSKPNLAQVPSLRAYKGKESRTLFTVPEGWYLMGSDASGLELRCLANRIFHWDGGAYVQEILKGDIHTANQQAAGLKTRDEAKTFIYAFLYGSGDQGIGALLAPAASPNQQKKIGAATKARFLKAIPAITALRKSVAGQRTKFKQKIKGLDGRWLHSRSEHSAVNLLLQSDGALVCKKWLCVFMELMESVGYKLGWEGDFVLSAWVHDEIQVACRTKEIAEKAGEFSQKAMRITQEFFKFNCQLDTDFNIGKSWADTH</sequence>
<dbReference type="InterPro" id="IPR038720">
    <property type="entry name" value="YprB_RNase_H-like_dom"/>
</dbReference>
<dbReference type="EMBL" id="JBGMEK010000035">
    <property type="protein sequence ID" value="MFA0812205.1"/>
    <property type="molecule type" value="Genomic_DNA"/>
</dbReference>
<dbReference type="SUPFAM" id="SSF56672">
    <property type="entry name" value="DNA/RNA polymerases"/>
    <property type="match status" value="1"/>
</dbReference>
<organism evidence="12 13">
    <name type="scientific">Microbulbifer epialgicus</name>
    <dbReference type="NCBI Taxonomy" id="393907"/>
    <lineage>
        <taxon>Bacteria</taxon>
        <taxon>Pseudomonadati</taxon>
        <taxon>Pseudomonadota</taxon>
        <taxon>Gammaproteobacteria</taxon>
        <taxon>Cellvibrionales</taxon>
        <taxon>Microbulbiferaceae</taxon>
        <taxon>Microbulbifer</taxon>
    </lineage>
</organism>
<dbReference type="PANTHER" id="PTHR10133:SF27">
    <property type="entry name" value="DNA POLYMERASE NU"/>
    <property type="match status" value="1"/>
</dbReference>
<evidence type="ECO:0000256" key="5">
    <source>
        <dbReference type="ARBA" id="ARBA00022679"/>
    </source>
</evidence>
<evidence type="ECO:0000313" key="13">
    <source>
        <dbReference type="Proteomes" id="UP001569428"/>
    </source>
</evidence>
<evidence type="ECO:0000256" key="6">
    <source>
        <dbReference type="ARBA" id="ARBA00022695"/>
    </source>
</evidence>
<evidence type="ECO:0000313" key="12">
    <source>
        <dbReference type="EMBL" id="MFA0812205.1"/>
    </source>
</evidence>
<evidence type="ECO:0000256" key="4">
    <source>
        <dbReference type="ARBA" id="ARBA00020311"/>
    </source>
</evidence>
<evidence type="ECO:0000256" key="1">
    <source>
        <dbReference type="ARBA" id="ARBA00007705"/>
    </source>
</evidence>
<dbReference type="SUPFAM" id="SSF53098">
    <property type="entry name" value="Ribonuclease H-like"/>
    <property type="match status" value="1"/>
</dbReference>
<evidence type="ECO:0000256" key="7">
    <source>
        <dbReference type="ARBA" id="ARBA00022705"/>
    </source>
</evidence>
<dbReference type="Gene3D" id="3.30.70.370">
    <property type="match status" value="2"/>
</dbReference>
<comment type="caution">
    <text evidence="12">The sequence shown here is derived from an EMBL/GenBank/DDBJ whole genome shotgun (WGS) entry which is preliminary data.</text>
</comment>
<feature type="domain" description="DNA-directed DNA polymerase family A palm" evidence="11">
    <location>
        <begin position="380"/>
        <end position="581"/>
    </location>
</feature>
<dbReference type="InterPro" id="IPR043502">
    <property type="entry name" value="DNA/RNA_pol_sf"/>
</dbReference>
<comment type="subunit">
    <text evidence="2">Single-chain monomer with multiple functions.</text>
</comment>